<accession>A0A3L6DVE2</accession>
<feature type="chain" id="PRO_5018240685" evidence="18">
    <location>
        <begin position="39"/>
        <end position="707"/>
    </location>
</feature>
<evidence type="ECO:0000256" key="16">
    <source>
        <dbReference type="SAM" id="MobiDB-lite"/>
    </source>
</evidence>
<evidence type="ECO:0000256" key="8">
    <source>
        <dbReference type="ARBA" id="ARBA00022777"/>
    </source>
</evidence>
<dbReference type="CDD" id="cd14066">
    <property type="entry name" value="STKc_IRAK"/>
    <property type="match status" value="1"/>
</dbReference>
<dbReference type="Gene3D" id="3.30.430.20">
    <property type="entry name" value="Gnk2 domain, C-X8-C-X2-C motif"/>
    <property type="match status" value="2"/>
</dbReference>
<reference evidence="21" key="1">
    <citation type="journal article" date="2018" name="Nat. Genet.">
        <title>Extensive intraspecific gene order and gene structural variations between Mo17 and other maize genomes.</title>
        <authorList>
            <person name="Sun S."/>
            <person name="Zhou Y."/>
            <person name="Chen J."/>
            <person name="Shi J."/>
            <person name="Zhao H."/>
            <person name="Zhao H."/>
            <person name="Song W."/>
            <person name="Zhang M."/>
            <person name="Cui Y."/>
            <person name="Dong X."/>
            <person name="Liu H."/>
            <person name="Ma X."/>
            <person name="Jiao Y."/>
            <person name="Wang B."/>
            <person name="Wei X."/>
            <person name="Stein J.C."/>
            <person name="Glaubitz J.C."/>
            <person name="Lu F."/>
            <person name="Yu G."/>
            <person name="Liang C."/>
            <person name="Fengler K."/>
            <person name="Li B."/>
            <person name="Rafalski A."/>
            <person name="Schnable P.S."/>
            <person name="Ware D.H."/>
            <person name="Buckler E.S."/>
            <person name="Lai J."/>
        </authorList>
    </citation>
    <scope>NUCLEOTIDE SEQUENCE [LARGE SCALE GENOMIC DNA]</scope>
    <source>
        <tissue evidence="21">Seedling</tissue>
    </source>
</reference>
<evidence type="ECO:0000256" key="1">
    <source>
        <dbReference type="ARBA" id="ARBA00004167"/>
    </source>
</evidence>
<dbReference type="GO" id="GO:0005524">
    <property type="term" value="F:ATP binding"/>
    <property type="evidence" value="ECO:0007669"/>
    <property type="project" value="UniProtKB-UniRule"/>
</dbReference>
<keyword evidence="9" id="KW-0611">Plant defense</keyword>
<keyword evidence="8 21" id="KW-0418">Kinase</keyword>
<evidence type="ECO:0000256" key="4">
    <source>
        <dbReference type="ARBA" id="ARBA00022692"/>
    </source>
</evidence>
<keyword evidence="14" id="KW-0325">Glycoprotein</keyword>
<evidence type="ECO:0000256" key="2">
    <source>
        <dbReference type="ARBA" id="ARBA00022527"/>
    </source>
</evidence>
<feature type="domain" description="Gnk2-homologous" evidence="20">
    <location>
        <begin position="150"/>
        <end position="257"/>
    </location>
</feature>
<dbReference type="InterPro" id="IPR000719">
    <property type="entry name" value="Prot_kinase_dom"/>
</dbReference>
<keyword evidence="2" id="KW-0723">Serine/threonine-protein kinase</keyword>
<feature type="signal peptide" evidence="18">
    <location>
        <begin position="1"/>
        <end position="38"/>
    </location>
</feature>
<keyword evidence="13" id="KW-1015">Disulfide bond</keyword>
<dbReference type="InterPro" id="IPR017441">
    <property type="entry name" value="Protein_kinase_ATP_BS"/>
</dbReference>
<comment type="subcellular location">
    <subcellularLocation>
        <location evidence="1">Membrane</location>
        <topology evidence="1">Single-pass membrane protein</topology>
    </subcellularLocation>
</comment>
<dbReference type="GO" id="GO:0004674">
    <property type="term" value="F:protein serine/threonine kinase activity"/>
    <property type="evidence" value="ECO:0007669"/>
    <property type="project" value="UniProtKB-KW"/>
</dbReference>
<dbReference type="InterPro" id="IPR011009">
    <property type="entry name" value="Kinase-like_dom_sf"/>
</dbReference>
<dbReference type="PANTHER" id="PTHR27002">
    <property type="entry name" value="RECEPTOR-LIKE SERINE/THREONINE-PROTEIN KINASE SD1-8"/>
    <property type="match status" value="1"/>
</dbReference>
<evidence type="ECO:0000256" key="10">
    <source>
        <dbReference type="ARBA" id="ARBA00022840"/>
    </source>
</evidence>
<dbReference type="Proteomes" id="UP000251960">
    <property type="component" value="Chromosome 7"/>
</dbReference>
<dbReference type="FunFam" id="3.30.200.20:FF:000142">
    <property type="entry name" value="Cysteine-rich receptor-like protein kinase 10"/>
    <property type="match status" value="1"/>
</dbReference>
<dbReference type="Gene3D" id="1.10.510.10">
    <property type="entry name" value="Transferase(Phosphotransferase) domain 1"/>
    <property type="match status" value="1"/>
</dbReference>
<dbReference type="FunFam" id="3.30.430.20:FF:000006">
    <property type="entry name" value="Receptor-like serine-threonine protein kinase"/>
    <property type="match status" value="1"/>
</dbReference>
<dbReference type="FunFam" id="1.10.510.10:FF:000129">
    <property type="entry name" value="cysteine-rich receptor-like protein kinase 10"/>
    <property type="match status" value="1"/>
</dbReference>
<keyword evidence="6" id="KW-0677">Repeat</keyword>
<evidence type="ECO:0000313" key="21">
    <source>
        <dbReference type="EMBL" id="PWZ12580.1"/>
    </source>
</evidence>
<dbReference type="PROSITE" id="PS00108">
    <property type="entry name" value="PROTEIN_KINASE_ST"/>
    <property type="match status" value="1"/>
</dbReference>
<evidence type="ECO:0000256" key="13">
    <source>
        <dbReference type="ARBA" id="ARBA00023157"/>
    </source>
</evidence>
<keyword evidence="5 18" id="KW-0732">Signal</keyword>
<evidence type="ECO:0000256" key="3">
    <source>
        <dbReference type="ARBA" id="ARBA00022679"/>
    </source>
</evidence>
<keyword evidence="10 15" id="KW-0067">ATP-binding</keyword>
<evidence type="ECO:0000256" key="15">
    <source>
        <dbReference type="PROSITE-ProRule" id="PRU10141"/>
    </source>
</evidence>
<dbReference type="SMART" id="SM00220">
    <property type="entry name" value="S_TKc"/>
    <property type="match status" value="1"/>
</dbReference>
<evidence type="ECO:0000256" key="12">
    <source>
        <dbReference type="ARBA" id="ARBA00023136"/>
    </source>
</evidence>
<evidence type="ECO:0000256" key="5">
    <source>
        <dbReference type="ARBA" id="ARBA00022729"/>
    </source>
</evidence>
<keyword evidence="11 17" id="KW-1133">Transmembrane helix</keyword>
<dbReference type="SUPFAM" id="SSF56112">
    <property type="entry name" value="Protein kinase-like (PK-like)"/>
    <property type="match status" value="1"/>
</dbReference>
<dbReference type="EMBL" id="NCVQ01000008">
    <property type="protein sequence ID" value="PWZ12580.1"/>
    <property type="molecule type" value="Genomic_DNA"/>
</dbReference>
<dbReference type="GO" id="GO:0042742">
    <property type="term" value="P:defense response to bacterium"/>
    <property type="evidence" value="ECO:0007669"/>
    <property type="project" value="UniProtKB-ARBA"/>
</dbReference>
<keyword evidence="21" id="KW-0675">Receptor</keyword>
<dbReference type="InterPro" id="IPR008271">
    <property type="entry name" value="Ser/Thr_kinase_AS"/>
</dbReference>
<organism evidence="21">
    <name type="scientific">Zea mays</name>
    <name type="common">Maize</name>
    <dbReference type="NCBI Taxonomy" id="4577"/>
    <lineage>
        <taxon>Eukaryota</taxon>
        <taxon>Viridiplantae</taxon>
        <taxon>Streptophyta</taxon>
        <taxon>Embryophyta</taxon>
        <taxon>Tracheophyta</taxon>
        <taxon>Spermatophyta</taxon>
        <taxon>Magnoliopsida</taxon>
        <taxon>Liliopsida</taxon>
        <taxon>Poales</taxon>
        <taxon>Poaceae</taxon>
        <taxon>PACMAD clade</taxon>
        <taxon>Panicoideae</taxon>
        <taxon>Andropogonodae</taxon>
        <taxon>Andropogoneae</taxon>
        <taxon>Tripsacinae</taxon>
        <taxon>Zea</taxon>
    </lineage>
</organism>
<feature type="region of interest" description="Disordered" evidence="16">
    <location>
        <begin position="687"/>
        <end position="707"/>
    </location>
</feature>
<evidence type="ECO:0000256" key="9">
    <source>
        <dbReference type="ARBA" id="ARBA00022821"/>
    </source>
</evidence>
<dbReference type="PROSITE" id="PS50011">
    <property type="entry name" value="PROTEIN_KINASE_DOM"/>
    <property type="match status" value="1"/>
</dbReference>
<keyword evidence="3" id="KW-0808">Transferase</keyword>
<gene>
    <name evidence="21" type="primary">CRK6_2</name>
    <name evidence="21" type="ORF">Zm00014a_016721</name>
</gene>
<dbReference type="InterPro" id="IPR038408">
    <property type="entry name" value="GNK2_sf"/>
</dbReference>
<keyword evidence="4 17" id="KW-0812">Transmembrane</keyword>
<dbReference type="Pfam" id="PF07714">
    <property type="entry name" value="PK_Tyr_Ser-Thr"/>
    <property type="match status" value="1"/>
</dbReference>
<evidence type="ECO:0000256" key="7">
    <source>
        <dbReference type="ARBA" id="ARBA00022741"/>
    </source>
</evidence>
<feature type="binding site" evidence="15">
    <location>
        <position position="410"/>
    </location>
    <ligand>
        <name>ATP</name>
        <dbReference type="ChEBI" id="CHEBI:30616"/>
    </ligand>
</feature>
<dbReference type="AlphaFoldDB" id="A0A3L6DVE2"/>
<keyword evidence="12 17" id="KW-0472">Membrane</keyword>
<dbReference type="InterPro" id="IPR001245">
    <property type="entry name" value="Ser-Thr/Tyr_kinase_cat_dom"/>
</dbReference>
<dbReference type="Gene3D" id="3.30.200.20">
    <property type="entry name" value="Phosphorylase Kinase, domain 1"/>
    <property type="match status" value="1"/>
</dbReference>
<comment type="caution">
    <text evidence="21">The sequence shown here is derived from an EMBL/GenBank/DDBJ whole genome shotgun (WGS) entry which is preliminary data.</text>
</comment>
<dbReference type="PANTHER" id="PTHR27002:SF18">
    <property type="entry name" value="OS11G0549300 PROTEIN"/>
    <property type="match status" value="1"/>
</dbReference>
<evidence type="ECO:0000259" key="19">
    <source>
        <dbReference type="PROSITE" id="PS50011"/>
    </source>
</evidence>
<evidence type="ECO:0000256" key="6">
    <source>
        <dbReference type="ARBA" id="ARBA00022737"/>
    </source>
</evidence>
<dbReference type="FunFam" id="3.30.430.20:FF:000004">
    <property type="entry name" value="Receptor-like serine-threonine protein kinase"/>
    <property type="match status" value="1"/>
</dbReference>
<evidence type="ECO:0000256" key="17">
    <source>
        <dbReference type="SAM" id="Phobius"/>
    </source>
</evidence>
<evidence type="ECO:0000256" key="11">
    <source>
        <dbReference type="ARBA" id="ARBA00022989"/>
    </source>
</evidence>
<proteinExistence type="predicted"/>
<dbReference type="ExpressionAtlas" id="A0A3L6DVE2">
    <property type="expression patterns" value="baseline and differential"/>
</dbReference>
<dbReference type="CDD" id="cd23509">
    <property type="entry name" value="Gnk2-like"/>
    <property type="match status" value="2"/>
</dbReference>
<dbReference type="PROSITE" id="PS00107">
    <property type="entry name" value="PROTEIN_KINASE_ATP"/>
    <property type="match status" value="1"/>
</dbReference>
<feature type="compositionally biased region" description="Polar residues" evidence="16">
    <location>
        <begin position="687"/>
        <end position="700"/>
    </location>
</feature>
<dbReference type="Pfam" id="PF01657">
    <property type="entry name" value="Stress-antifung"/>
    <property type="match status" value="2"/>
</dbReference>
<name>A0A3L6DVE2_MAIZE</name>
<dbReference type="PROSITE" id="PS51473">
    <property type="entry name" value="GNK2"/>
    <property type="match status" value="2"/>
</dbReference>
<feature type="transmembrane region" description="Helical" evidence="17">
    <location>
        <begin position="318"/>
        <end position="341"/>
    </location>
</feature>
<sequence>MATATAALGRVASPRLVMGYLLFLTVASLLLFSPRAAAQAWQLCGNTGNYTANSTYQSNLESLAKALSANASRSRNLFAEGSVGAVPYVVYALALCRGDTNATACGSCVATGFQDAQQLCPYKNDAAVVYDDCYLRFSNQDFIASTTDNGNDNIILMNTQSVSSPVQAFDAAVVMLLNATGDYAAANSSRFATGEEGFDASYPTIYGLTQCTPDMSSADCRSCLGSIISAMPGSLSGSKGGRIIGTRCNFRYEVYSFFSGAPSLRLPAASPPAPLPSPTAFNVTPTATPPVLGLLQSPHYNYNLWPLSTGRTRTKTGLALAIVLPIIAAVLAISFVCLCFFSRRRKQAREQTPSYSTIAGDMESIESLLFDISTLRAATGNFAESNRLGEGGFGAVYKGILRDGQEIAVKRLSQSSGQGIQELKNELVLVAKLQQKNLVRLVGVCLQEHEKLLVYEYMPNRSIDTILFDPERNKELDWGTRFKIINGIARGLQYLHEDSQLKIIHRDLKASNVLLDSDYTPKISDFGLARLFGGDQTREITSRVVGTYGYMAPEYAMRGHYSIKSDVFSFGVLVLEILTGRRSSGSFNIDQSVDLLSLVWEHWTMGTIAEVMDPSLRGKAPAQQMLKCVHIALLCVQDSPVDRPMMSTVNVMLSSSTSSLQAPLKPVFFIPKSGYYSTVYSESYPTASQTTGAVSPNEVSITELEPR</sequence>
<feature type="domain" description="Gnk2-homologous" evidence="20">
    <location>
        <begin position="38"/>
        <end position="142"/>
    </location>
</feature>
<evidence type="ECO:0000256" key="18">
    <source>
        <dbReference type="SAM" id="SignalP"/>
    </source>
</evidence>
<dbReference type="GO" id="GO:0016020">
    <property type="term" value="C:membrane"/>
    <property type="evidence" value="ECO:0007669"/>
    <property type="project" value="UniProtKB-SubCell"/>
</dbReference>
<protein>
    <submittedName>
        <fullName evidence="21">Cysteine-rich receptor-like protein kinase 6</fullName>
    </submittedName>
</protein>
<evidence type="ECO:0000256" key="14">
    <source>
        <dbReference type="ARBA" id="ARBA00023180"/>
    </source>
</evidence>
<dbReference type="InterPro" id="IPR002902">
    <property type="entry name" value="GNK2"/>
</dbReference>
<feature type="domain" description="Protein kinase" evidence="19">
    <location>
        <begin position="382"/>
        <end position="668"/>
    </location>
</feature>
<evidence type="ECO:0000259" key="20">
    <source>
        <dbReference type="PROSITE" id="PS51473"/>
    </source>
</evidence>
<keyword evidence="7 15" id="KW-0547">Nucleotide-binding</keyword>